<name>A0A1T4PSZ3_9BACT</name>
<sequence>MPSLIRFIPSSFNNPLHRFAVRLSALFSCVCWLLGLVYSPSAAAQYAWQHQLSTTCPALFDSLHYAVALQTTQSHGQTPFWLVANRYGWGTLTSSNGAVIAKLERSIAHDDARKWGVGYGVELAAARGFGSTLWVQQAFVEVRWRHALLTLGSKAQPMALKDGQLSTGNQALGINARPIPEVRLSLPRYWIVPFTHRWLHLKGHVAYGKPTDSGWQKRFTQGQYRYTQGALYHSKAGYVMIGNPERQVPFSVELGLEMATQFGGTSYLKQNGGMEVVHNSASPRAFWHAFFPGGSDATDGSFTNKEGNHLGAWLMRCNWQQAAWGVSLYADHYFEDNSSMIHLNKNGWGTGSDAQHMQRQRYFVYDFKDWLLGGELRLNSTPWLQKVVAEYVYSKYQGGPVYHDHTPNVAEHIVGRDNFYNHHLFSGWQHWGMVMGNPLYRSPIYNTDHTIEVKNNRFVAWHIGLMGEPLSRLHYRLLATYQQGFGTYYQLYYPPRRALNLLIETHYAFAEASKWAGWSVILAAALDAGTLYGCQQGLQLTLRKTGVLNFKTKSFKR</sequence>
<dbReference type="AlphaFoldDB" id="A0A1T4PSZ3"/>
<evidence type="ECO:0000313" key="2">
    <source>
        <dbReference type="Proteomes" id="UP000190065"/>
    </source>
</evidence>
<organism evidence="1 2">
    <name type="scientific">Segatella oulorum</name>
    <dbReference type="NCBI Taxonomy" id="28136"/>
    <lineage>
        <taxon>Bacteria</taxon>
        <taxon>Pseudomonadati</taxon>
        <taxon>Bacteroidota</taxon>
        <taxon>Bacteroidia</taxon>
        <taxon>Bacteroidales</taxon>
        <taxon>Prevotellaceae</taxon>
        <taxon>Segatella</taxon>
    </lineage>
</organism>
<protein>
    <submittedName>
        <fullName evidence="1">Capsule assembly protein Wzi</fullName>
    </submittedName>
</protein>
<proteinExistence type="predicted"/>
<evidence type="ECO:0000313" key="1">
    <source>
        <dbReference type="EMBL" id="SJZ94675.1"/>
    </source>
</evidence>
<dbReference type="eggNOG" id="ENOG502Z7XP">
    <property type="taxonomic scope" value="Bacteria"/>
</dbReference>
<reference evidence="1 2" key="1">
    <citation type="submission" date="2017-02" db="EMBL/GenBank/DDBJ databases">
        <authorList>
            <person name="Peterson S.W."/>
        </authorList>
    </citation>
    <scope>NUCLEOTIDE SEQUENCE [LARGE SCALE GENOMIC DNA]</scope>
    <source>
        <strain evidence="1 2">ATCC 43324</strain>
    </source>
</reference>
<dbReference type="Proteomes" id="UP000190065">
    <property type="component" value="Unassembled WGS sequence"/>
</dbReference>
<accession>A0A1T4PSZ3</accession>
<gene>
    <name evidence="1" type="ORF">SAMN02745202_01541</name>
</gene>
<dbReference type="STRING" id="28136.SAMN02745202_01541"/>
<dbReference type="EMBL" id="FUXK01000017">
    <property type="protein sequence ID" value="SJZ94675.1"/>
    <property type="molecule type" value="Genomic_DNA"/>
</dbReference>